<reference evidence="2" key="1">
    <citation type="submission" date="2021-01" db="EMBL/GenBank/DDBJ databases">
        <authorList>
            <person name="Corre E."/>
            <person name="Pelletier E."/>
            <person name="Niang G."/>
            <person name="Scheremetjew M."/>
            <person name="Finn R."/>
            <person name="Kale V."/>
            <person name="Holt S."/>
            <person name="Cochrane G."/>
            <person name="Meng A."/>
            <person name="Brown T."/>
            <person name="Cohen L."/>
        </authorList>
    </citation>
    <scope>NUCLEOTIDE SEQUENCE</scope>
    <source>
        <strain evidence="2">NY070348D</strain>
    </source>
</reference>
<name>A0A7S2RJN2_9STRA</name>
<dbReference type="AlphaFoldDB" id="A0A7S2RJN2"/>
<feature type="region of interest" description="Disordered" evidence="1">
    <location>
        <begin position="98"/>
        <end position="149"/>
    </location>
</feature>
<evidence type="ECO:0000313" key="2">
    <source>
        <dbReference type="EMBL" id="CAD9673040.1"/>
    </source>
</evidence>
<sequence length="287" mass="33332">MVSGIALFKQRVFHSNGKESEEFQRSLKHTEKVIAELENTERNIKKWISVAEKFHSQTVKVKQMTSIYDSEEAAKHKSKPLVARELEQDDQPACTIEMDAESKTETDSTCDDSEKAASKNDDVAENDDVETVVSVPSSTRSNRRSARTDPMGKLELDKTALREIREKIKVIRKLANQAKIDLKKERLEWKRANRKYVNYQAKALKCDGETQKKKKEKYENLYQEWHAKESELREKQAVHMNILLERMRKLQEQVSQGGSLFLIKDQLKSIQGIQEEYFENCQDVIVH</sequence>
<accession>A0A7S2RJN2</accession>
<dbReference type="EMBL" id="HBHK01006844">
    <property type="protein sequence ID" value="CAD9673040.1"/>
    <property type="molecule type" value="Transcribed_RNA"/>
</dbReference>
<proteinExistence type="predicted"/>
<protein>
    <submittedName>
        <fullName evidence="2">Uncharacterized protein</fullName>
    </submittedName>
</protein>
<organism evidence="2">
    <name type="scientific">Mucochytrium quahogii</name>
    <dbReference type="NCBI Taxonomy" id="96639"/>
    <lineage>
        <taxon>Eukaryota</taxon>
        <taxon>Sar</taxon>
        <taxon>Stramenopiles</taxon>
        <taxon>Bigyra</taxon>
        <taxon>Labyrinthulomycetes</taxon>
        <taxon>Thraustochytrida</taxon>
        <taxon>Thraustochytriidae</taxon>
        <taxon>Mucochytrium</taxon>
    </lineage>
</organism>
<evidence type="ECO:0000256" key="1">
    <source>
        <dbReference type="SAM" id="MobiDB-lite"/>
    </source>
</evidence>
<feature type="compositionally biased region" description="Basic and acidic residues" evidence="1">
    <location>
        <begin position="100"/>
        <end position="122"/>
    </location>
</feature>
<gene>
    <name evidence="2" type="ORF">QSP1433_LOCUS4168</name>
</gene>